<evidence type="ECO:0000313" key="1">
    <source>
        <dbReference type="EMBL" id="CAB4151390.1"/>
    </source>
</evidence>
<dbReference type="EMBL" id="LR796561">
    <property type="protein sequence ID" value="CAB4151390.1"/>
    <property type="molecule type" value="Genomic_DNA"/>
</dbReference>
<name>A0A6J5N272_9CAUD</name>
<gene>
    <name evidence="1" type="ORF">UFOVP588_13</name>
</gene>
<sequence length="388" mass="42779">MADNIRATPRNEFLGLLADAMYGGLEYMKDPRRTQQMQGLAGLLESTGIPKTTERMAYGEDLTNIGRANVPLLKPETAEAMMTVAPLAPVAGKAAKGLARMYGSEINAAMMGERGGLLGAMTPQPKQIFIGESAKTWNKANADNFLKLEEFGVDPVDAWKQTGTFRSPDGKLRQEISDAKSMSGEKLYSWGEATDLQRGNSTIVRRQKALLHPELSAAYPDTKNIIVSLNPNRTGGYYEMERDIIGAPMIGENNAADKSLMLHELQHAIQQREGFAGGANPNAPYPAGVRKQMIRNQFEELKALTKYDPANPYSSPNTLTDEELLQMAIRNTDAENGVGRMQAYRLSPGEAEARAVENRMNMTTQERFKKFPLESYDVPVESLLFPIP</sequence>
<organism evidence="1">
    <name type="scientific">uncultured Caudovirales phage</name>
    <dbReference type="NCBI Taxonomy" id="2100421"/>
    <lineage>
        <taxon>Viruses</taxon>
        <taxon>Duplodnaviria</taxon>
        <taxon>Heunggongvirae</taxon>
        <taxon>Uroviricota</taxon>
        <taxon>Caudoviricetes</taxon>
        <taxon>Peduoviridae</taxon>
        <taxon>Maltschvirus</taxon>
        <taxon>Maltschvirus maltsch</taxon>
    </lineage>
</organism>
<proteinExistence type="predicted"/>
<reference evidence="1" key="1">
    <citation type="submission" date="2020-04" db="EMBL/GenBank/DDBJ databases">
        <authorList>
            <person name="Chiriac C."/>
            <person name="Salcher M."/>
            <person name="Ghai R."/>
            <person name="Kavagutti S V."/>
        </authorList>
    </citation>
    <scope>NUCLEOTIDE SEQUENCE</scope>
</reference>
<accession>A0A6J5N272</accession>
<protein>
    <submittedName>
        <fullName evidence="1">Uncharacterized protein</fullName>
    </submittedName>
</protein>